<dbReference type="Gene3D" id="3.40.50.10540">
    <property type="entry name" value="Crotonobetainyl-coa:carnitine coa-transferase, domain 1"/>
    <property type="match status" value="1"/>
</dbReference>
<dbReference type="InterPro" id="IPR023606">
    <property type="entry name" value="CoA-Trfase_III_dom_1_sf"/>
</dbReference>
<dbReference type="InterPro" id="IPR003673">
    <property type="entry name" value="CoA-Trfase_fam_III"/>
</dbReference>
<keyword evidence="1" id="KW-0808">Transferase</keyword>
<dbReference type="OrthoDB" id="4909260at2"/>
<evidence type="ECO:0000313" key="1">
    <source>
        <dbReference type="EMBL" id="RJF91598.1"/>
    </source>
</evidence>
<dbReference type="GO" id="GO:0016740">
    <property type="term" value="F:transferase activity"/>
    <property type="evidence" value="ECO:0007669"/>
    <property type="project" value="UniProtKB-KW"/>
</dbReference>
<accession>A0A418WNL5</accession>
<comment type="caution">
    <text evidence="1">The sequence shown here is derived from an EMBL/GenBank/DDBJ whole genome shotgun (WGS) entry which is preliminary data.</text>
</comment>
<dbReference type="InterPro" id="IPR050509">
    <property type="entry name" value="CoA-transferase_III"/>
</dbReference>
<sequence length="374" mass="39345">MATLTGSQEIAALSGATLLGERAALNDFVVPGRVSAGGGCRLLDTRDGHVALSLARPEDRALLPALFGDATTSPNDDEELALRLSREYAAEIVKRGRELGLAIANLDEQPVGPACRMSDDGPAATPSPRQPLVIDLSALWAGPLAAHLLGLAGAEVVKIESSNRQDTMRQGDPALFARLNQHKANVAIDLREQDQRDALIALIRRADIVIEAARPRALLQLGIDANQLVREVPGLVWVTITGHGIAGDAVNWTGFGDDCSVAGGLSAALLAASGTVGFAGDACADPLTGIYAARRALEQRKRGTGARLVVSMSGVVAQALAAERERDEVALAKSLQNWADARGRPFPEVELRPAGRVAELGQDNATWLEACWSC</sequence>
<dbReference type="EMBL" id="QYUM01000003">
    <property type="protein sequence ID" value="RJF91598.1"/>
    <property type="molecule type" value="Genomic_DNA"/>
</dbReference>
<dbReference type="PANTHER" id="PTHR48228">
    <property type="entry name" value="SUCCINYL-COA--D-CITRAMALATE COA-TRANSFERASE"/>
    <property type="match status" value="1"/>
</dbReference>
<proteinExistence type="predicted"/>
<reference evidence="1 2" key="1">
    <citation type="submission" date="2018-09" db="EMBL/GenBank/DDBJ databases">
        <authorList>
            <person name="Zhu H."/>
        </authorList>
    </citation>
    <scope>NUCLEOTIDE SEQUENCE [LARGE SCALE GENOMIC DNA]</scope>
    <source>
        <strain evidence="1 2">K2R01-6</strain>
    </source>
</reference>
<dbReference type="SUPFAM" id="SSF89796">
    <property type="entry name" value="CoA-transferase family III (CaiB/BaiF)"/>
    <property type="match status" value="1"/>
</dbReference>
<name>A0A418WNL5_9SPHN</name>
<dbReference type="Pfam" id="PF02515">
    <property type="entry name" value="CoA_transf_3"/>
    <property type="match status" value="1"/>
</dbReference>
<dbReference type="AlphaFoldDB" id="A0A418WNL5"/>
<keyword evidence="2" id="KW-1185">Reference proteome</keyword>
<evidence type="ECO:0000313" key="2">
    <source>
        <dbReference type="Proteomes" id="UP000286100"/>
    </source>
</evidence>
<dbReference type="PANTHER" id="PTHR48228:SF5">
    <property type="entry name" value="ALPHA-METHYLACYL-COA RACEMASE"/>
    <property type="match status" value="1"/>
</dbReference>
<organism evidence="1 2">
    <name type="scientific">Sphingomonas cavernae</name>
    <dbReference type="NCBI Taxonomy" id="2320861"/>
    <lineage>
        <taxon>Bacteria</taxon>
        <taxon>Pseudomonadati</taxon>
        <taxon>Pseudomonadota</taxon>
        <taxon>Alphaproteobacteria</taxon>
        <taxon>Sphingomonadales</taxon>
        <taxon>Sphingomonadaceae</taxon>
        <taxon>Sphingomonas</taxon>
    </lineage>
</organism>
<protein>
    <submittedName>
        <fullName evidence="1">CoA transferase</fullName>
    </submittedName>
</protein>
<dbReference type="Proteomes" id="UP000286100">
    <property type="component" value="Unassembled WGS sequence"/>
</dbReference>
<gene>
    <name evidence="1" type="ORF">D3876_13860</name>
</gene>